<dbReference type="InterPro" id="IPR039420">
    <property type="entry name" value="WalR-like"/>
</dbReference>
<evidence type="ECO:0000313" key="9">
    <source>
        <dbReference type="Proteomes" id="UP000018296"/>
    </source>
</evidence>
<evidence type="ECO:0000313" key="8">
    <source>
        <dbReference type="EMBL" id="EST12892.1"/>
    </source>
</evidence>
<feature type="domain" description="Response regulatory" evidence="7">
    <location>
        <begin position="3"/>
        <end position="119"/>
    </location>
</feature>
<dbReference type="PANTHER" id="PTHR43214">
    <property type="entry name" value="TWO-COMPONENT RESPONSE REGULATOR"/>
    <property type="match status" value="1"/>
</dbReference>
<name>V6IZF4_9BACL</name>
<dbReference type="EMBL" id="AWTC01000003">
    <property type="protein sequence ID" value="EST12892.1"/>
    <property type="molecule type" value="Genomic_DNA"/>
</dbReference>
<sequence>MMNVVIVDDDQLVSSSLKTILEADGAIRVTGIGHSGTQAVELYRELRPDILLIDIRMDGMTGIEAAKILLHDHNNAKILFLTTFSDDEYIIEALRIGAKGYILKQNFESIVPALKAVFSGQRVFGDAIISKIPSLIKQKDQPNFSQFDLTDREIAIIKQVASGSSNREIAKELFLSEGTIRNYISSILEKLELRDRTQLAIFYYKQS</sequence>
<evidence type="ECO:0000256" key="4">
    <source>
        <dbReference type="ARBA" id="ARBA00023163"/>
    </source>
</evidence>
<evidence type="ECO:0000259" key="6">
    <source>
        <dbReference type="PROSITE" id="PS50043"/>
    </source>
</evidence>
<dbReference type="InterPro" id="IPR016032">
    <property type="entry name" value="Sig_transdc_resp-reg_C-effctor"/>
</dbReference>
<evidence type="ECO:0000259" key="7">
    <source>
        <dbReference type="PROSITE" id="PS50110"/>
    </source>
</evidence>
<dbReference type="GO" id="GO:0000160">
    <property type="term" value="P:phosphorelay signal transduction system"/>
    <property type="evidence" value="ECO:0007669"/>
    <property type="project" value="InterPro"/>
</dbReference>
<dbReference type="PROSITE" id="PS50043">
    <property type="entry name" value="HTH_LUXR_2"/>
    <property type="match status" value="1"/>
</dbReference>
<dbReference type="PROSITE" id="PS00622">
    <property type="entry name" value="HTH_LUXR_1"/>
    <property type="match status" value="1"/>
</dbReference>
<evidence type="ECO:0000256" key="2">
    <source>
        <dbReference type="ARBA" id="ARBA00023015"/>
    </source>
</evidence>
<dbReference type="Gene3D" id="3.40.50.2300">
    <property type="match status" value="1"/>
</dbReference>
<dbReference type="InterPro" id="IPR000792">
    <property type="entry name" value="Tscrpt_reg_LuxR_C"/>
</dbReference>
<keyword evidence="2" id="KW-0805">Transcription regulation</keyword>
<keyword evidence="9" id="KW-1185">Reference proteome</keyword>
<evidence type="ECO:0000256" key="1">
    <source>
        <dbReference type="ARBA" id="ARBA00022553"/>
    </source>
</evidence>
<dbReference type="Proteomes" id="UP000018296">
    <property type="component" value="Unassembled WGS sequence"/>
</dbReference>
<dbReference type="CDD" id="cd17535">
    <property type="entry name" value="REC_NarL-like"/>
    <property type="match status" value="1"/>
</dbReference>
<dbReference type="InterPro" id="IPR011006">
    <property type="entry name" value="CheY-like_superfamily"/>
</dbReference>
<accession>V6IZF4</accession>
<dbReference type="Pfam" id="PF00196">
    <property type="entry name" value="GerE"/>
    <property type="match status" value="1"/>
</dbReference>
<organism evidence="8 9">
    <name type="scientific">Sporolactobacillus laevolacticus DSM 442</name>
    <dbReference type="NCBI Taxonomy" id="1395513"/>
    <lineage>
        <taxon>Bacteria</taxon>
        <taxon>Bacillati</taxon>
        <taxon>Bacillota</taxon>
        <taxon>Bacilli</taxon>
        <taxon>Bacillales</taxon>
        <taxon>Sporolactobacillaceae</taxon>
        <taxon>Sporolactobacillus</taxon>
    </lineage>
</organism>
<dbReference type="SMART" id="SM00448">
    <property type="entry name" value="REC"/>
    <property type="match status" value="1"/>
</dbReference>
<dbReference type="PATRIC" id="fig|1395513.3.peg.912"/>
<dbReference type="PANTHER" id="PTHR43214:SF40">
    <property type="entry name" value="TRANSCRIPTIONAL REGULATORY PROTEIN LNRK"/>
    <property type="match status" value="1"/>
</dbReference>
<proteinExistence type="predicted"/>
<dbReference type="CDD" id="cd06170">
    <property type="entry name" value="LuxR_C_like"/>
    <property type="match status" value="1"/>
</dbReference>
<keyword evidence="3" id="KW-0238">DNA-binding</keyword>
<dbReference type="Pfam" id="PF00072">
    <property type="entry name" value="Response_reg"/>
    <property type="match status" value="1"/>
</dbReference>
<feature type="domain" description="HTH luxR-type" evidence="6">
    <location>
        <begin position="142"/>
        <end position="207"/>
    </location>
</feature>
<comment type="caution">
    <text evidence="8">The sequence shown here is derived from an EMBL/GenBank/DDBJ whole genome shotgun (WGS) entry which is preliminary data.</text>
</comment>
<dbReference type="PRINTS" id="PR00038">
    <property type="entry name" value="HTHLUXR"/>
</dbReference>
<dbReference type="InterPro" id="IPR001789">
    <property type="entry name" value="Sig_transdc_resp-reg_receiver"/>
</dbReference>
<evidence type="ECO:0000256" key="3">
    <source>
        <dbReference type="ARBA" id="ARBA00023125"/>
    </source>
</evidence>
<dbReference type="InterPro" id="IPR058245">
    <property type="entry name" value="NreC/VraR/RcsB-like_REC"/>
</dbReference>
<dbReference type="GO" id="GO:0006355">
    <property type="term" value="P:regulation of DNA-templated transcription"/>
    <property type="evidence" value="ECO:0007669"/>
    <property type="project" value="InterPro"/>
</dbReference>
<gene>
    <name evidence="8" type="ORF">P343_04445</name>
</gene>
<reference evidence="8 9" key="1">
    <citation type="journal article" date="2013" name="Genome Announc.">
        <title>Genome Sequence of Sporolactobacillus laevolacticus DSM442, an Efficient Polymer-Grade D-Lactate Producer from Agricultural Waste Cottonseed as a Nitrogen Source.</title>
        <authorList>
            <person name="Wang H."/>
            <person name="Wang L."/>
            <person name="Ju J."/>
            <person name="Yu B."/>
            <person name="Ma Y."/>
        </authorList>
    </citation>
    <scope>NUCLEOTIDE SEQUENCE [LARGE SCALE GENOMIC DNA]</scope>
    <source>
        <strain evidence="8 9">DSM 442</strain>
    </source>
</reference>
<protein>
    <submittedName>
        <fullName evidence="8">LuxR family transcriptional regulator</fullName>
    </submittedName>
</protein>
<dbReference type="SUPFAM" id="SSF46894">
    <property type="entry name" value="C-terminal effector domain of the bipartite response regulators"/>
    <property type="match status" value="1"/>
</dbReference>
<dbReference type="GO" id="GO:0003677">
    <property type="term" value="F:DNA binding"/>
    <property type="evidence" value="ECO:0007669"/>
    <property type="project" value="UniProtKB-KW"/>
</dbReference>
<feature type="modified residue" description="4-aspartylphosphate" evidence="5">
    <location>
        <position position="54"/>
    </location>
</feature>
<evidence type="ECO:0000256" key="5">
    <source>
        <dbReference type="PROSITE-ProRule" id="PRU00169"/>
    </source>
</evidence>
<dbReference type="RefSeq" id="WP_023509193.1">
    <property type="nucleotide sequence ID" value="NZ_AWTC01000003.1"/>
</dbReference>
<keyword evidence="4" id="KW-0804">Transcription</keyword>
<dbReference type="AlphaFoldDB" id="V6IZF4"/>
<dbReference type="PROSITE" id="PS50110">
    <property type="entry name" value="RESPONSE_REGULATORY"/>
    <property type="match status" value="1"/>
</dbReference>
<dbReference type="STRING" id="1395513.P343_04445"/>
<keyword evidence="1 5" id="KW-0597">Phosphoprotein</keyword>
<dbReference type="SUPFAM" id="SSF52172">
    <property type="entry name" value="CheY-like"/>
    <property type="match status" value="1"/>
</dbReference>
<dbReference type="eggNOG" id="COG2197">
    <property type="taxonomic scope" value="Bacteria"/>
</dbReference>
<dbReference type="SMART" id="SM00421">
    <property type="entry name" value="HTH_LUXR"/>
    <property type="match status" value="1"/>
</dbReference>